<keyword evidence="2" id="KW-1185">Reference proteome</keyword>
<evidence type="ECO:0000313" key="2">
    <source>
        <dbReference type="Proteomes" id="UP001163324"/>
    </source>
</evidence>
<dbReference type="EMBL" id="CM047943">
    <property type="protein sequence ID" value="KAI9900026.1"/>
    <property type="molecule type" value="Genomic_DNA"/>
</dbReference>
<name>A0ACC0V1K7_9HYPO</name>
<sequence>MSIQNKTLKVLRRMVFPSMAQPSLSEPIERIKCHFGALNLSGLSVRENITLEVCGAIRSCSPTQDVDMDMELRLQGLILHLATLKVTSLQDRQSSLDAPCNTSEENIGTCVEAWGETTVCGSYEGSNSSQKPGSIRQSLKPSLPRTRPGLIKIKSEDGSTQATEADDTGTADDAEKSRESGIQTRKLEDTVFLKTFGEASSVLVDNDVLGVFTEGSLSENDSFDLIDGRIFHKIMRNLRDHRPFCQSVVNSTRLFIKMFNGTLGVEEELFTVRPDLTENRVADSVKPKVLAFSHPVVSRFLPSVQADDDADKTDPQTNFIFRDLHHWHSRRRLEDRRVVKPKWWAERKRQRRMADVRTYAISLTNSIGKGSTAEPIVSRSKSSGTQTRKKTKPNAQTFQKPVKENKPKGGNSKLGGRAAALAEAKRVQESKSQSKTNDLVLSWRAKVQELAKIEDLVGRYLKTERYYNIMEAQGKAVALGAEIQLYLCHTLSQLWKSSRGGVSQESRHGLYLVAMIVQWLLQCSKIESPPKIAKSLRSVAQTMGFEGLEFPEAQKNRSPCFTFILEALKSVPKVVKDYMPLQLEFGGPYLERSFDSKPDERVPFDPDAWQREVLDSIDADNSQLVIAPTSAGKTFISFYAMKKILQDDDDGVLVYVAPTKALVNQIAAEIEARFSKNYNGKAKSIWAIYTRDYRVNNPLNCQVLVTVPHILQIMLLSPTHATGPHSWSNRVKRIIFDEVHCIGQNDDGLVWEQLLLQAPCPVTALSATVGNPEEFCDWLRLSQESKGHKVDLVIHNVRYSELRKFIYEPSEANTKSFKGLSKAQKLPVPGLDEGDESCPRLKFLHPVVSLSQRNRAALGGISFESRDCLSLFHELQRVAPIYEIEGLDQLDPTTVFPNVVTKAHVVEWESKLKVVLDKVLQRGGPPLEELKHRLTPASARMATFDHIETLFRLACDLDEQGALPALVFNYDRLGCEDGAKEVLKQLIDHEDDYKKAKAWVRKLEQYEEYLKQKSYEQKENKAAEGLTNKKKMNKTGEETDKSITRTVLAQQKADKAISIWDSFDPNAPLQAYSFADHTKMQPSEFEEVLASLEAERLQHWQIRALERGIGVHHAGMNRRYRQVVEMLFRRGYLRLVIATGTLALGINMPCKTVIFSGDSLFLTAQNYRQASGRAGRRGFDLLGNVVFNGIPRERVYDIMSSRLPDLKGQFPISTTLILRCMSLLHGTNNSAFAIRSVESLLSQTRLYLGGPEAEDSIKHHLRFSIEYLRRQHLLSAEGVPLNFSGLITHLYFTENSTFAFHSLLKGGYFHKLCSKIGTNPERVCLELMLVLSHLFGRKYIRETRNLARKARSSPSIVFLPKLPTEAAALLVAHNKETLGIFKRYVHCYISQNLEGVPDCTLPFTKVKAGNSSDCTDVTTPLARIRSPFVALSKPNDDMESIHELCHTVRGGVFLEESAIPHIPVWPLDTKQRLNAYLYDFYKHGGMQTLVRDNEIKGGDVWQYLKDFDFVISAIVTSLEGYIQGDEGSPDEFDTEEQPENADEAAAEMEMDKSDEIIEEAKPSLRVKVRIGKKTEDDLAEDWDEAYISEDDGTIADWPVKGGYSGGSVADSPMKDNDSGVSWDSAWGKEDGGGGLDNVLTAFKMLKEGFHAKFVKVWA</sequence>
<evidence type="ECO:0000313" key="1">
    <source>
        <dbReference type="EMBL" id="KAI9900026.1"/>
    </source>
</evidence>
<protein>
    <submittedName>
        <fullName evidence="1">Uncharacterized protein</fullName>
    </submittedName>
</protein>
<organism evidence="1 2">
    <name type="scientific">Trichothecium roseum</name>
    <dbReference type="NCBI Taxonomy" id="47278"/>
    <lineage>
        <taxon>Eukaryota</taxon>
        <taxon>Fungi</taxon>
        <taxon>Dikarya</taxon>
        <taxon>Ascomycota</taxon>
        <taxon>Pezizomycotina</taxon>
        <taxon>Sordariomycetes</taxon>
        <taxon>Hypocreomycetidae</taxon>
        <taxon>Hypocreales</taxon>
        <taxon>Hypocreales incertae sedis</taxon>
        <taxon>Trichothecium</taxon>
    </lineage>
</organism>
<gene>
    <name evidence="1" type="ORF">N3K66_004288</name>
</gene>
<proteinExistence type="predicted"/>
<accession>A0ACC0V1K7</accession>
<dbReference type="Proteomes" id="UP001163324">
    <property type="component" value="Chromosome 4"/>
</dbReference>
<reference evidence="1" key="1">
    <citation type="submission" date="2022-10" db="EMBL/GenBank/DDBJ databases">
        <title>Complete Genome of Trichothecium roseum strain YXFP-22015, a Plant Pathogen Isolated from Citrus.</title>
        <authorList>
            <person name="Wang Y."/>
            <person name="Zhu L."/>
        </authorList>
    </citation>
    <scope>NUCLEOTIDE SEQUENCE</scope>
    <source>
        <strain evidence="1">YXFP-22015</strain>
    </source>
</reference>
<comment type="caution">
    <text evidence="1">The sequence shown here is derived from an EMBL/GenBank/DDBJ whole genome shotgun (WGS) entry which is preliminary data.</text>
</comment>